<dbReference type="PANTHER" id="PTHR30572:SF4">
    <property type="entry name" value="ABC TRANSPORTER PERMEASE YTRF"/>
    <property type="match status" value="1"/>
</dbReference>
<dbReference type="AlphaFoldDB" id="A0A4U3KT80"/>
<feature type="transmembrane region" description="Helical" evidence="7">
    <location>
        <begin position="295"/>
        <end position="320"/>
    </location>
</feature>
<comment type="similarity">
    <text evidence="6">Belongs to the ABC-4 integral membrane protein family.</text>
</comment>
<dbReference type="InterPro" id="IPR003838">
    <property type="entry name" value="ABC3_permease_C"/>
</dbReference>
<keyword evidence="3 7" id="KW-0812">Transmembrane</keyword>
<evidence type="ECO:0000313" key="11">
    <source>
        <dbReference type="Proteomes" id="UP000305848"/>
    </source>
</evidence>
<evidence type="ECO:0000256" key="5">
    <source>
        <dbReference type="ARBA" id="ARBA00023136"/>
    </source>
</evidence>
<dbReference type="EMBL" id="SZQL01000020">
    <property type="protein sequence ID" value="TKK65522.1"/>
    <property type="molecule type" value="Genomic_DNA"/>
</dbReference>
<dbReference type="Proteomes" id="UP000305848">
    <property type="component" value="Unassembled WGS sequence"/>
</dbReference>
<evidence type="ECO:0000313" key="10">
    <source>
        <dbReference type="EMBL" id="TKK65522.1"/>
    </source>
</evidence>
<comment type="caution">
    <text evidence="10">The sequence shown here is derived from an EMBL/GenBank/DDBJ whole genome shotgun (WGS) entry which is preliminary data.</text>
</comment>
<dbReference type="GO" id="GO:0005886">
    <property type="term" value="C:plasma membrane"/>
    <property type="evidence" value="ECO:0007669"/>
    <property type="project" value="UniProtKB-SubCell"/>
</dbReference>
<organism evidence="10 11">
    <name type="scientific">Ilyomonas limi</name>
    <dbReference type="NCBI Taxonomy" id="2575867"/>
    <lineage>
        <taxon>Bacteria</taxon>
        <taxon>Pseudomonadati</taxon>
        <taxon>Bacteroidota</taxon>
        <taxon>Chitinophagia</taxon>
        <taxon>Chitinophagales</taxon>
        <taxon>Chitinophagaceae</taxon>
        <taxon>Ilyomonas</taxon>
    </lineage>
</organism>
<feature type="transmembrane region" description="Helical" evidence="7">
    <location>
        <begin position="378"/>
        <end position="402"/>
    </location>
</feature>
<dbReference type="GO" id="GO:0022857">
    <property type="term" value="F:transmembrane transporter activity"/>
    <property type="evidence" value="ECO:0007669"/>
    <property type="project" value="TreeGrafter"/>
</dbReference>
<feature type="domain" description="MacB-like periplasmic core" evidence="9">
    <location>
        <begin position="26"/>
        <end position="257"/>
    </location>
</feature>
<dbReference type="Pfam" id="PF02687">
    <property type="entry name" value="FtsX"/>
    <property type="match status" value="1"/>
</dbReference>
<keyword evidence="11" id="KW-1185">Reference proteome</keyword>
<dbReference type="RefSeq" id="WP_137263513.1">
    <property type="nucleotide sequence ID" value="NZ_SZQL01000020.1"/>
</dbReference>
<gene>
    <name evidence="10" type="ORF">FC093_19590</name>
</gene>
<keyword evidence="4 7" id="KW-1133">Transmembrane helix</keyword>
<dbReference type="OrthoDB" id="9770036at2"/>
<dbReference type="Pfam" id="PF12704">
    <property type="entry name" value="MacB_PCD"/>
    <property type="match status" value="1"/>
</dbReference>
<evidence type="ECO:0000256" key="4">
    <source>
        <dbReference type="ARBA" id="ARBA00022989"/>
    </source>
</evidence>
<evidence type="ECO:0000256" key="7">
    <source>
        <dbReference type="SAM" id="Phobius"/>
    </source>
</evidence>
<keyword evidence="5 7" id="KW-0472">Membrane</keyword>
<evidence type="ECO:0000259" key="9">
    <source>
        <dbReference type="Pfam" id="PF12704"/>
    </source>
</evidence>
<dbReference type="PANTHER" id="PTHR30572">
    <property type="entry name" value="MEMBRANE COMPONENT OF TRANSPORTER-RELATED"/>
    <property type="match status" value="1"/>
</dbReference>
<feature type="transmembrane region" description="Helical" evidence="7">
    <location>
        <begin position="340"/>
        <end position="366"/>
    </location>
</feature>
<evidence type="ECO:0000256" key="1">
    <source>
        <dbReference type="ARBA" id="ARBA00004651"/>
    </source>
</evidence>
<proteinExistence type="inferred from homology"/>
<feature type="transmembrane region" description="Helical" evidence="7">
    <location>
        <begin position="27"/>
        <end position="47"/>
    </location>
</feature>
<sequence length="419" mass="46356">MLKLLGILWNSFRMALQELRVNKLRTFLSLFGITIGIFCIIGVLAAVNSLENKVQSDVKTLGSNTIYIDKWQYGGGPDYPWWKYYTRPTPKYDEVKFIKEKSTLASYVAYFNSNNATLVFDNSQLSNVSVYCITEDFNKIQTFGIAYGRYFSETEFMRGTAVCVIGYKNAELLFGEAQQAVGKTISMNGKHVQIVGVIEKQGSSLIGSGFDYDQCLMLTYRYFASVWNTNDENNGQPFIMVNGKTNVPTSALIDELRGIMRQQRKLSPTTEDNFALNDVNSFSEQVGSFFGSVNIGGWVIAGLSLIVGGFGVANIMFVTVRERTSQIGLKKAIGAKSRTILTEFLLESAFLCILGGTFGLLLVYILTLILSSVLPFPIFIAPHIILIAFSVCVVLGVLSGIIPARTAAKMNPVEAIRSR</sequence>
<dbReference type="InterPro" id="IPR025857">
    <property type="entry name" value="MacB_PCD"/>
</dbReference>
<protein>
    <submittedName>
        <fullName evidence="10">FtsX-like permease family protein</fullName>
    </submittedName>
</protein>
<evidence type="ECO:0000256" key="2">
    <source>
        <dbReference type="ARBA" id="ARBA00022475"/>
    </source>
</evidence>
<evidence type="ECO:0000256" key="3">
    <source>
        <dbReference type="ARBA" id="ARBA00022692"/>
    </source>
</evidence>
<keyword evidence="2" id="KW-1003">Cell membrane</keyword>
<reference evidence="10 11" key="1">
    <citation type="submission" date="2019-05" db="EMBL/GenBank/DDBJ databases">
        <title>Panacibacter sp. strain 17mud1-8 Genome sequencing and assembly.</title>
        <authorList>
            <person name="Chhetri G."/>
        </authorList>
    </citation>
    <scope>NUCLEOTIDE SEQUENCE [LARGE SCALE GENOMIC DNA]</scope>
    <source>
        <strain evidence="10 11">17mud1-8</strain>
    </source>
</reference>
<accession>A0A4U3KT80</accession>
<evidence type="ECO:0000256" key="6">
    <source>
        <dbReference type="ARBA" id="ARBA00038076"/>
    </source>
</evidence>
<dbReference type="InterPro" id="IPR050250">
    <property type="entry name" value="Macrolide_Exporter_MacB"/>
</dbReference>
<feature type="domain" description="ABC3 transporter permease C-terminal" evidence="8">
    <location>
        <begin position="299"/>
        <end position="412"/>
    </location>
</feature>
<evidence type="ECO:0000259" key="8">
    <source>
        <dbReference type="Pfam" id="PF02687"/>
    </source>
</evidence>
<name>A0A4U3KT80_9BACT</name>
<comment type="subcellular location">
    <subcellularLocation>
        <location evidence="1">Cell membrane</location>
        <topology evidence="1">Multi-pass membrane protein</topology>
    </subcellularLocation>
</comment>